<evidence type="ECO:0000259" key="4">
    <source>
        <dbReference type="PROSITE" id="PS51184"/>
    </source>
</evidence>
<dbReference type="InterPro" id="IPR036770">
    <property type="entry name" value="Ankyrin_rpt-contain_sf"/>
</dbReference>
<keyword evidence="1" id="KW-0677">Repeat</keyword>
<dbReference type="PANTHER" id="PTHR24173:SF74">
    <property type="entry name" value="ANKYRIN REPEAT DOMAIN-CONTAINING PROTEIN 16"/>
    <property type="match status" value="1"/>
</dbReference>
<dbReference type="Proteomes" id="UP000013827">
    <property type="component" value="Unassembled WGS sequence"/>
</dbReference>
<dbReference type="SUPFAM" id="SSF48403">
    <property type="entry name" value="Ankyrin repeat"/>
    <property type="match status" value="1"/>
</dbReference>
<dbReference type="SUPFAM" id="SSF51197">
    <property type="entry name" value="Clavaminate synthase-like"/>
    <property type="match status" value="1"/>
</dbReference>
<sequence length="577" mass="63217">MPAANRDFLARAAILAGLLPRLDSTFLRMSQAGVADVLEVMLVAGASVNAVSASGATALHIALDRWSEKQTTFHRNQCGRHDFDLVIEVLLQQPSLDISLVDATGRTLLMAAVQARHFSALQELLRRGTTATTLAALQSGETPLHTSVKVAHILIAASKWRTRHGNTYVDSSRFECSHDSIKTYNMSSASSLYDDSATRTDPTALRAEVYEWNAKFVQALLDAGANVSATDLLGRTALHYAARQGNGAALLLLLDAQAGTEQRDAFGHRAADHAADGGYEELAALLSEHTPSRRTLLPGTIARPMFVNRVSPRLPGWGRPRTVPVVEGEDLSRVRCDVDVREEMDSAEFARDFFSRQRPVLLRGALREDLGAWEREALQVGLDDTGLRVFTLASPRAGRSTIKPLPEFEAIQNGEQHKLSQHASDSTLSPDTVVEARWAPHAHLHNHTLELLDLQPVTGWVSELARGMAVLNNYQINVGSPFSGTSLHFHYMAVSALLHGRKRWFLYPPADASYSNAHFFDDFEPARRGQLGRQLECTQQAGDVLFVPSLWAHGVLYEENSVSVSFLYSDSQSSGGT</sequence>
<dbReference type="GeneID" id="19046223"/>
<dbReference type="PANTHER" id="PTHR24173">
    <property type="entry name" value="ANKYRIN REPEAT CONTAINING"/>
    <property type="match status" value="1"/>
</dbReference>
<dbReference type="HOGENOM" id="CLU_034046_0_0_1"/>
<dbReference type="SMART" id="SM00248">
    <property type="entry name" value="ANK"/>
    <property type="match status" value="5"/>
</dbReference>
<dbReference type="RefSeq" id="XP_005770651.1">
    <property type="nucleotide sequence ID" value="XM_005770594.1"/>
</dbReference>
<organism evidence="5 6">
    <name type="scientific">Emiliania huxleyi (strain CCMP1516)</name>
    <dbReference type="NCBI Taxonomy" id="280463"/>
    <lineage>
        <taxon>Eukaryota</taxon>
        <taxon>Haptista</taxon>
        <taxon>Haptophyta</taxon>
        <taxon>Prymnesiophyceae</taxon>
        <taxon>Isochrysidales</taxon>
        <taxon>Noelaerhabdaceae</taxon>
        <taxon>Emiliania</taxon>
    </lineage>
</organism>
<feature type="repeat" description="ANK" evidence="3">
    <location>
        <begin position="233"/>
        <end position="265"/>
    </location>
</feature>
<dbReference type="EnsemblProtists" id="EOD18222">
    <property type="protein sequence ID" value="EOD18222"/>
    <property type="gene ID" value="EMIHUDRAFT_96000"/>
</dbReference>
<evidence type="ECO:0000256" key="3">
    <source>
        <dbReference type="PROSITE-ProRule" id="PRU00023"/>
    </source>
</evidence>
<dbReference type="KEGG" id="ehx:EMIHUDRAFT_96000"/>
<dbReference type="Gene3D" id="1.25.40.20">
    <property type="entry name" value="Ankyrin repeat-containing domain"/>
    <property type="match status" value="2"/>
</dbReference>
<accession>A0A0D3J3Y7</accession>
<name>A0A0D3J3Y7_EMIH1</name>
<dbReference type="InterPro" id="IPR002110">
    <property type="entry name" value="Ankyrin_rpt"/>
</dbReference>
<evidence type="ECO:0000256" key="2">
    <source>
        <dbReference type="ARBA" id="ARBA00023043"/>
    </source>
</evidence>
<reference evidence="6" key="1">
    <citation type="journal article" date="2013" name="Nature">
        <title>Pan genome of the phytoplankton Emiliania underpins its global distribution.</title>
        <authorList>
            <person name="Read B.A."/>
            <person name="Kegel J."/>
            <person name="Klute M.J."/>
            <person name="Kuo A."/>
            <person name="Lefebvre S.C."/>
            <person name="Maumus F."/>
            <person name="Mayer C."/>
            <person name="Miller J."/>
            <person name="Monier A."/>
            <person name="Salamov A."/>
            <person name="Young J."/>
            <person name="Aguilar M."/>
            <person name="Claverie J.M."/>
            <person name="Frickenhaus S."/>
            <person name="Gonzalez K."/>
            <person name="Herman E.K."/>
            <person name="Lin Y.C."/>
            <person name="Napier J."/>
            <person name="Ogata H."/>
            <person name="Sarno A.F."/>
            <person name="Shmutz J."/>
            <person name="Schroeder D."/>
            <person name="de Vargas C."/>
            <person name="Verret F."/>
            <person name="von Dassow P."/>
            <person name="Valentin K."/>
            <person name="Van de Peer Y."/>
            <person name="Wheeler G."/>
            <person name="Dacks J.B."/>
            <person name="Delwiche C.F."/>
            <person name="Dyhrman S.T."/>
            <person name="Glockner G."/>
            <person name="John U."/>
            <person name="Richards T."/>
            <person name="Worden A.Z."/>
            <person name="Zhang X."/>
            <person name="Grigoriev I.V."/>
            <person name="Allen A.E."/>
            <person name="Bidle K."/>
            <person name="Borodovsky M."/>
            <person name="Bowler C."/>
            <person name="Brownlee C."/>
            <person name="Cock J.M."/>
            <person name="Elias M."/>
            <person name="Gladyshev V.N."/>
            <person name="Groth M."/>
            <person name="Guda C."/>
            <person name="Hadaegh A."/>
            <person name="Iglesias-Rodriguez M.D."/>
            <person name="Jenkins J."/>
            <person name="Jones B.M."/>
            <person name="Lawson T."/>
            <person name="Leese F."/>
            <person name="Lindquist E."/>
            <person name="Lobanov A."/>
            <person name="Lomsadze A."/>
            <person name="Malik S.B."/>
            <person name="Marsh M.E."/>
            <person name="Mackinder L."/>
            <person name="Mock T."/>
            <person name="Mueller-Roeber B."/>
            <person name="Pagarete A."/>
            <person name="Parker M."/>
            <person name="Probert I."/>
            <person name="Quesneville H."/>
            <person name="Raines C."/>
            <person name="Rensing S.A."/>
            <person name="Riano-Pachon D.M."/>
            <person name="Richier S."/>
            <person name="Rokitta S."/>
            <person name="Shiraiwa Y."/>
            <person name="Soanes D.M."/>
            <person name="van der Giezen M."/>
            <person name="Wahlund T.M."/>
            <person name="Williams B."/>
            <person name="Wilson W."/>
            <person name="Wolfe G."/>
            <person name="Wurch L.L."/>
        </authorList>
    </citation>
    <scope>NUCLEOTIDE SEQUENCE</scope>
</reference>
<dbReference type="Gene3D" id="2.60.120.650">
    <property type="entry name" value="Cupin"/>
    <property type="match status" value="1"/>
</dbReference>
<dbReference type="Pfam" id="PF12796">
    <property type="entry name" value="Ank_2"/>
    <property type="match status" value="1"/>
</dbReference>
<evidence type="ECO:0000313" key="6">
    <source>
        <dbReference type="Proteomes" id="UP000013827"/>
    </source>
</evidence>
<dbReference type="Pfam" id="PF13621">
    <property type="entry name" value="Cupin_8"/>
    <property type="match status" value="1"/>
</dbReference>
<dbReference type="eggNOG" id="KOG4177">
    <property type="taxonomic scope" value="Eukaryota"/>
</dbReference>
<dbReference type="InterPro" id="IPR003347">
    <property type="entry name" value="JmjC_dom"/>
</dbReference>
<dbReference type="PaxDb" id="2903-EOD18222"/>
<feature type="domain" description="JmjC" evidence="4">
    <location>
        <begin position="444"/>
        <end position="577"/>
    </location>
</feature>
<protein>
    <recommendedName>
        <fullName evidence="4">JmjC domain-containing protein</fullName>
    </recommendedName>
</protein>
<dbReference type="PROSITE" id="PS50297">
    <property type="entry name" value="ANK_REP_REGION"/>
    <property type="match status" value="1"/>
</dbReference>
<dbReference type="PROSITE" id="PS50088">
    <property type="entry name" value="ANK_REPEAT"/>
    <property type="match status" value="1"/>
</dbReference>
<dbReference type="SMART" id="SM00558">
    <property type="entry name" value="JmjC"/>
    <property type="match status" value="1"/>
</dbReference>
<reference evidence="5" key="2">
    <citation type="submission" date="2024-10" db="UniProtKB">
        <authorList>
            <consortium name="EnsemblProtists"/>
        </authorList>
    </citation>
    <scope>IDENTIFICATION</scope>
</reference>
<proteinExistence type="predicted"/>
<dbReference type="PROSITE" id="PS51184">
    <property type="entry name" value="JMJC"/>
    <property type="match status" value="1"/>
</dbReference>
<dbReference type="AlphaFoldDB" id="A0A0D3J3Y7"/>
<dbReference type="eggNOG" id="KOG2131">
    <property type="taxonomic scope" value="Eukaryota"/>
</dbReference>
<evidence type="ECO:0000256" key="1">
    <source>
        <dbReference type="ARBA" id="ARBA00022737"/>
    </source>
</evidence>
<evidence type="ECO:0000313" key="5">
    <source>
        <dbReference type="EnsemblProtists" id="EOD18222"/>
    </source>
</evidence>
<keyword evidence="6" id="KW-1185">Reference proteome</keyword>
<keyword evidence="2 3" id="KW-0040">ANK repeat</keyword>
<dbReference type="InterPro" id="IPR041667">
    <property type="entry name" value="Cupin_8"/>
</dbReference>